<evidence type="ECO:0000259" key="3">
    <source>
        <dbReference type="PROSITE" id="PS50048"/>
    </source>
</evidence>
<dbReference type="AlphaFoldDB" id="A0A0A1T5A4"/>
<dbReference type="Proteomes" id="UP000039046">
    <property type="component" value="Unassembled WGS sequence"/>
</dbReference>
<dbReference type="PROSITE" id="PS50048">
    <property type="entry name" value="ZN2_CY6_FUNGAL_2"/>
    <property type="match status" value="1"/>
</dbReference>
<feature type="domain" description="Zn(2)-C6 fungal-type" evidence="3">
    <location>
        <begin position="601"/>
        <end position="631"/>
    </location>
</feature>
<dbReference type="PANTHER" id="PTHR38111:SF6">
    <property type="entry name" value="FINGER DOMAIN PROTEIN, PUTATIVE (AFU_ORTHOLOGUE AFUA_8G01940)-RELATED"/>
    <property type="match status" value="1"/>
</dbReference>
<dbReference type="EMBL" id="CDHN01000001">
    <property type="protein sequence ID" value="CEJ81250.1"/>
    <property type="molecule type" value="Genomic_DNA"/>
</dbReference>
<dbReference type="HOGENOM" id="CLU_328778_0_0_1"/>
<evidence type="ECO:0000256" key="1">
    <source>
        <dbReference type="ARBA" id="ARBA00023242"/>
    </source>
</evidence>
<sequence>MAKFNVDNFNLGNTVGDASKDVHVEKSVLADIITVAHECSSCLQTLCSLDGEPCGLGSEAKNNMICFNIWIDSSGVFREASGSLTSKLRFMPDISTKIQNLLLSLRNNLESEISKTNEEQKIESGSDGSSDRSSTSYRLFKGPQKDIPISQNHFWTSIQSKITSLRQLDIILHLENAKYRQARLGQLIANSQYRRMYMVSKERAFELVSNIFTKASLHLRDRIAESIATRRVWLLDLGRRQPKRHLTDTVDEYTSAKRTLALILGAKQPLTLKKLPSLLETTTDTSGLSPSTDIKREELNNTKSETSRDISASLLPPMPKLQFDGTRFTCPFCFISCSATDIKTTESWKKHLIHDLEPYFCVFDSCKMPATYSISYESWLQHMKIKHMKTEWYCWFCQSGPSLKRFSTSIGLEDHLENHHSDRTTESVRATISKYSVLPQQLALASCPFCACSSKDIETHLLNQESYDGFDAWSKHIGDHLIDASFMMLPRDYDRQDQQESNSMEQSLLQNDIKYNDTGGHKTPFHESPEIQPAHLREQFKDDSVGVQLASQMLKTERANPRLLGLSVPRVVTRVDTFVTMATKTASGRRLRRWSPKAILGCLMCRRRRVKCDETRPACKRCAAVGMRCAFSKLELEQSLAKIRIQDQQVYLTEVEGKRLADVHTLLHIMPEVFKLQTKIPAKGSLGITVRNSMALYLPFLPSRAGHHSALDSAIHSLASSVFLYYSMHSIPEGTNINILDRRKALALHSQAVLKLQKALYDPEDSFSAETLCAMVLLGSQEFFINPSSNTYRRGYLSGIQQIIQHRAPQRFTSRMELHLLHYHVEFIIFSAFYSHEHCFLIEYKWQKVLHNIASISTELAVTIVCLLYTGFVFKLVLEADNFINSAIQRREEQRGLLDKLKTLNPFYEWYRIYEAKQMSSVLASTDMHIQNIDEICARGTIFTSFPVEEVFSILRFMVLWLSVALGSPAERDINPDLHALAYMSKYNSTRNEQQGQPAAWASVLHRTIFLPIMDTANEWMSHSRLLPEKHPAHGEGLVIPRAVFGRWIKHMKVCGGSDGFDTWQKLQY</sequence>
<dbReference type="GO" id="GO:0000981">
    <property type="term" value="F:DNA-binding transcription factor activity, RNA polymerase II-specific"/>
    <property type="evidence" value="ECO:0007669"/>
    <property type="project" value="InterPro"/>
</dbReference>
<feature type="compositionally biased region" description="Basic and acidic residues" evidence="2">
    <location>
        <begin position="114"/>
        <end position="124"/>
    </location>
</feature>
<dbReference type="InterPro" id="IPR001138">
    <property type="entry name" value="Zn2Cys6_DnaBD"/>
</dbReference>
<accession>A0A0A1T5A4</accession>
<dbReference type="GO" id="GO:0008270">
    <property type="term" value="F:zinc ion binding"/>
    <property type="evidence" value="ECO:0007669"/>
    <property type="project" value="InterPro"/>
</dbReference>
<dbReference type="Pfam" id="PF00172">
    <property type="entry name" value="Zn_clus"/>
    <property type="match status" value="1"/>
</dbReference>
<dbReference type="OrthoDB" id="4941462at2759"/>
<evidence type="ECO:0000313" key="5">
    <source>
        <dbReference type="Proteomes" id="UP000039046"/>
    </source>
</evidence>
<dbReference type="InterPro" id="IPR053178">
    <property type="entry name" value="Osmoadaptation_assoc"/>
</dbReference>
<dbReference type="CDD" id="cd00067">
    <property type="entry name" value="GAL4"/>
    <property type="match status" value="1"/>
</dbReference>
<feature type="compositionally biased region" description="Basic and acidic residues" evidence="2">
    <location>
        <begin position="293"/>
        <end position="308"/>
    </location>
</feature>
<reference evidence="4 5" key="1">
    <citation type="journal article" date="2015" name="Genome Announc.">
        <title>Draft Genome Sequence and Gene Annotation of the Entomopathogenic Fungus Verticillium hemipterigenum.</title>
        <authorList>
            <person name="Horn F."/>
            <person name="Habel A."/>
            <person name="Scharf D.H."/>
            <person name="Dworschak J."/>
            <person name="Brakhage A.A."/>
            <person name="Guthke R."/>
            <person name="Hertweck C."/>
            <person name="Linde J."/>
        </authorList>
    </citation>
    <scope>NUCLEOTIDE SEQUENCE [LARGE SCALE GENOMIC DNA]</scope>
</reference>
<gene>
    <name evidence="4" type="ORF">VHEMI01390</name>
</gene>
<proteinExistence type="predicted"/>
<keyword evidence="1" id="KW-0539">Nucleus</keyword>
<evidence type="ECO:0000313" key="4">
    <source>
        <dbReference type="EMBL" id="CEJ81250.1"/>
    </source>
</evidence>
<dbReference type="InterPro" id="IPR058925">
    <property type="entry name" value="zf-C2H2_AcuF"/>
</dbReference>
<feature type="region of interest" description="Disordered" evidence="2">
    <location>
        <begin position="281"/>
        <end position="309"/>
    </location>
</feature>
<evidence type="ECO:0000256" key="2">
    <source>
        <dbReference type="SAM" id="MobiDB-lite"/>
    </source>
</evidence>
<protein>
    <recommendedName>
        <fullName evidence="3">Zn(2)-C6 fungal-type domain-containing protein</fullName>
    </recommendedName>
</protein>
<dbReference type="STRING" id="1531966.A0A0A1T5A4"/>
<feature type="compositionally biased region" description="Polar residues" evidence="2">
    <location>
        <begin position="281"/>
        <end position="292"/>
    </location>
</feature>
<feature type="region of interest" description="Disordered" evidence="2">
    <location>
        <begin position="114"/>
        <end position="137"/>
    </location>
</feature>
<dbReference type="PROSITE" id="PS00463">
    <property type="entry name" value="ZN2_CY6_FUNGAL_1"/>
    <property type="match status" value="1"/>
</dbReference>
<feature type="compositionally biased region" description="Low complexity" evidence="2">
    <location>
        <begin position="125"/>
        <end position="136"/>
    </location>
</feature>
<dbReference type="Gene3D" id="4.10.240.10">
    <property type="entry name" value="Zn(2)-C6 fungal-type DNA-binding domain"/>
    <property type="match status" value="1"/>
</dbReference>
<dbReference type="SMART" id="SM00066">
    <property type="entry name" value="GAL4"/>
    <property type="match status" value="1"/>
</dbReference>
<organism evidence="4 5">
    <name type="scientific">[Torrubiella] hemipterigena</name>
    <dbReference type="NCBI Taxonomy" id="1531966"/>
    <lineage>
        <taxon>Eukaryota</taxon>
        <taxon>Fungi</taxon>
        <taxon>Dikarya</taxon>
        <taxon>Ascomycota</taxon>
        <taxon>Pezizomycotina</taxon>
        <taxon>Sordariomycetes</taxon>
        <taxon>Hypocreomycetidae</taxon>
        <taxon>Hypocreales</taxon>
        <taxon>Clavicipitaceae</taxon>
        <taxon>Clavicipitaceae incertae sedis</taxon>
        <taxon>'Torrubiella' clade</taxon>
    </lineage>
</organism>
<dbReference type="SUPFAM" id="SSF57701">
    <property type="entry name" value="Zn2/Cys6 DNA-binding domain"/>
    <property type="match status" value="1"/>
</dbReference>
<dbReference type="InterPro" id="IPR036864">
    <property type="entry name" value="Zn2-C6_fun-type_DNA-bd_sf"/>
</dbReference>
<keyword evidence="5" id="KW-1185">Reference proteome</keyword>
<dbReference type="Pfam" id="PF26082">
    <property type="entry name" value="zf-C2H2_AcuF"/>
    <property type="match status" value="1"/>
</dbReference>
<name>A0A0A1T5A4_9HYPO</name>
<dbReference type="PANTHER" id="PTHR38111">
    <property type="entry name" value="ZN(2)-C6 FUNGAL-TYPE DOMAIN-CONTAINING PROTEIN-RELATED"/>
    <property type="match status" value="1"/>
</dbReference>